<feature type="chain" id="PRO_5003550422" evidence="1">
    <location>
        <begin position="24"/>
        <end position="558"/>
    </location>
</feature>
<dbReference type="OrthoDB" id="1083050at2"/>
<dbReference type="PATRIC" id="fig|999422.3.peg.464"/>
<dbReference type="AlphaFoldDB" id="H1HJX3"/>
<dbReference type="STRING" id="999422.HMPREF9944_00467"/>
<dbReference type="RefSeq" id="WP_008564155.1">
    <property type="nucleotide sequence ID" value="NZ_JH594500.1"/>
</dbReference>
<protein>
    <submittedName>
        <fullName evidence="2">Uncharacterized protein</fullName>
    </submittedName>
</protein>
<evidence type="ECO:0000313" key="3">
    <source>
        <dbReference type="Proteomes" id="UP000003167"/>
    </source>
</evidence>
<dbReference type="EMBL" id="AGEK01000014">
    <property type="protein sequence ID" value="EHO73893.1"/>
    <property type="molecule type" value="Genomic_DNA"/>
</dbReference>
<accession>H1HJX3</accession>
<reference evidence="2 3" key="1">
    <citation type="submission" date="2011-12" db="EMBL/GenBank/DDBJ databases">
        <title>The Genome Sequence of Prevotella maculosa OT 289.</title>
        <authorList>
            <consortium name="The Broad Institute Genome Sequencing Platform"/>
            <person name="Earl A."/>
            <person name="Ward D."/>
            <person name="Feldgarden M."/>
            <person name="Gevers D."/>
            <person name="Izard J."/>
            <person name="Blanton J.M."/>
            <person name="Mathney J."/>
            <person name="Tanner A.C."/>
            <person name="Dewhirst F.E."/>
            <person name="Young S.K."/>
            <person name="Zeng Q."/>
            <person name="Gargeya S."/>
            <person name="Fitzgerald M."/>
            <person name="Haas B."/>
            <person name="Abouelleil A."/>
            <person name="Alvarado L."/>
            <person name="Arachchi H.M."/>
            <person name="Berlin A."/>
            <person name="Chapman S.B."/>
            <person name="Gearin G."/>
            <person name="Goldberg J."/>
            <person name="Griggs A."/>
            <person name="Gujja S."/>
            <person name="Hansen M."/>
            <person name="Heiman D."/>
            <person name="Howarth C."/>
            <person name="Larimer J."/>
            <person name="Lui A."/>
            <person name="MacDonald P.J.P."/>
            <person name="McCowen C."/>
            <person name="Montmayeur A."/>
            <person name="Murphy C."/>
            <person name="Neiman D."/>
            <person name="Pearson M."/>
            <person name="Priest M."/>
            <person name="Roberts A."/>
            <person name="Saif S."/>
            <person name="Shea T."/>
            <person name="Sisk P."/>
            <person name="Stolte C."/>
            <person name="Sykes S."/>
            <person name="Wortman J."/>
            <person name="Nusbaum C."/>
            <person name="Birren B."/>
        </authorList>
    </citation>
    <scope>NUCLEOTIDE SEQUENCE [LARGE SCALE GENOMIC DNA]</scope>
    <source>
        <strain evidence="2 3">OT 289</strain>
    </source>
</reference>
<keyword evidence="3" id="KW-1185">Reference proteome</keyword>
<dbReference type="Proteomes" id="UP000003167">
    <property type="component" value="Unassembled WGS sequence"/>
</dbReference>
<organism evidence="2 3">
    <name type="scientific">Segatella maculosa OT 289</name>
    <dbReference type="NCBI Taxonomy" id="999422"/>
    <lineage>
        <taxon>Bacteria</taxon>
        <taxon>Pseudomonadati</taxon>
        <taxon>Bacteroidota</taxon>
        <taxon>Bacteroidia</taxon>
        <taxon>Bacteroidales</taxon>
        <taxon>Prevotellaceae</taxon>
        <taxon>Segatella</taxon>
    </lineage>
</organism>
<dbReference type="PROSITE" id="PS51257">
    <property type="entry name" value="PROKAR_LIPOPROTEIN"/>
    <property type="match status" value="1"/>
</dbReference>
<name>H1HJX3_9BACT</name>
<proteinExistence type="predicted"/>
<evidence type="ECO:0000313" key="2">
    <source>
        <dbReference type="EMBL" id="EHO73893.1"/>
    </source>
</evidence>
<evidence type="ECO:0000256" key="1">
    <source>
        <dbReference type="SAM" id="SignalP"/>
    </source>
</evidence>
<sequence length="558" mass="62467">MKVKTIIKTGQLFIVAVLLAACANEYIAQDKKKENGTEAPKGGVVFATNDTKISAKRRFIDEDEFAGAKTRTNIKHTVGQGADAYWTSDDFIWVKKQDGTWAKSTAITLHDGGASAEFSLPGSKSDYADGCEVRYTGNSLTSYGSPAASGSVGFPKEQSRTAPNDFSKAGDWGDCGSGIARNTGNPDKFNFTLTHKSSYLCFLPRCENAALAPNIRLKGIKITSTSNQIFFSYIHDFDGEHLTEIGYPQLFQSINVTLPDFPLYTDARQEDNATYLVVPPDTYDFKIEYTVKDPTTNVEAVVTQTLTNKTFDKGNIYDVTANLTVPSLHTPKYYMWDARQDYWWGHLRADGTPDGNYPKSKINDPERWFNTNYNLGNRYDAQTALFQTLPNANELCWYVRYGDPHTDYGYRVVARNGHLQNVYLSGGLWLRKKAAIVAYLKTQGYPSNLTWEQMKEAYWPTAGAPHIDYRVTPQTPLPRTNTTYGTPSNLADYFFLPALGSYNYEGTLYLINSDGNYWSLSAGPQYMYDAFTLHFSSTKVEVVIANRRDIGLSVQAFE</sequence>
<feature type="signal peptide" evidence="1">
    <location>
        <begin position="1"/>
        <end position="23"/>
    </location>
</feature>
<keyword evidence="1" id="KW-0732">Signal</keyword>
<dbReference type="HOGENOM" id="CLU_035806_0_0_10"/>
<comment type="caution">
    <text evidence="2">The sequence shown here is derived from an EMBL/GenBank/DDBJ whole genome shotgun (WGS) entry which is preliminary data.</text>
</comment>
<gene>
    <name evidence="2" type="ORF">HMPREF9944_00467</name>
</gene>